<comment type="caution">
    <text evidence="2">The sequence shown here is derived from an EMBL/GenBank/DDBJ whole genome shotgun (WGS) entry which is preliminary data.</text>
</comment>
<proteinExistence type="predicted"/>
<dbReference type="RefSeq" id="WP_183933735.1">
    <property type="nucleotide sequence ID" value="NZ_JACICF010000001.1"/>
</dbReference>
<evidence type="ECO:0000313" key="2">
    <source>
        <dbReference type="EMBL" id="MBB3764479.1"/>
    </source>
</evidence>
<gene>
    <name evidence="2" type="ORF">FHS50_001502</name>
</gene>
<keyword evidence="3" id="KW-1185">Reference proteome</keyword>
<dbReference type="SUPFAM" id="SSF159888">
    <property type="entry name" value="YdhG-like"/>
    <property type="match status" value="1"/>
</dbReference>
<name>A0A839YZC2_9SPHN</name>
<feature type="domain" description="YdhG-like" evidence="1">
    <location>
        <begin position="20"/>
        <end position="128"/>
    </location>
</feature>
<dbReference type="Pfam" id="PF08818">
    <property type="entry name" value="DUF1801"/>
    <property type="match status" value="1"/>
</dbReference>
<evidence type="ECO:0000313" key="3">
    <source>
        <dbReference type="Proteomes" id="UP000578569"/>
    </source>
</evidence>
<reference evidence="2 3" key="1">
    <citation type="submission" date="2020-08" db="EMBL/GenBank/DDBJ databases">
        <title>Genomic Encyclopedia of Type Strains, Phase IV (KMG-IV): sequencing the most valuable type-strain genomes for metagenomic binning, comparative biology and taxonomic classification.</title>
        <authorList>
            <person name="Goeker M."/>
        </authorList>
    </citation>
    <scope>NUCLEOTIDE SEQUENCE [LARGE SCALE GENOMIC DNA]</scope>
    <source>
        <strain evidence="2 3">DSM 24194</strain>
    </source>
</reference>
<dbReference type="EMBL" id="JACICF010000001">
    <property type="protein sequence ID" value="MBB3764479.1"/>
    <property type="molecule type" value="Genomic_DNA"/>
</dbReference>
<accession>A0A839YZC2</accession>
<dbReference type="AlphaFoldDB" id="A0A839YZC2"/>
<dbReference type="Gene3D" id="3.90.1150.200">
    <property type="match status" value="1"/>
</dbReference>
<dbReference type="Proteomes" id="UP000578569">
    <property type="component" value="Unassembled WGS sequence"/>
</dbReference>
<protein>
    <submittedName>
        <fullName evidence="2">Uncharacterized protein YdhG (YjbR/CyaY superfamily)</fullName>
    </submittedName>
</protein>
<organism evidence="2 3">
    <name type="scientific">Sphingomicrobium lutaoense</name>
    <dbReference type="NCBI Taxonomy" id="515949"/>
    <lineage>
        <taxon>Bacteria</taxon>
        <taxon>Pseudomonadati</taxon>
        <taxon>Pseudomonadota</taxon>
        <taxon>Alphaproteobacteria</taxon>
        <taxon>Sphingomonadales</taxon>
        <taxon>Sphingomonadaceae</taxon>
        <taxon>Sphingomicrobium</taxon>
    </lineage>
</organism>
<dbReference type="InterPro" id="IPR014922">
    <property type="entry name" value="YdhG-like"/>
</dbReference>
<evidence type="ECO:0000259" key="1">
    <source>
        <dbReference type="Pfam" id="PF08818"/>
    </source>
</evidence>
<sequence>MVQSSARTVADYLARLPEDRRAVIADLRERINAAMPEGYREEMAFGMIGWTVPLDVSGPTYNGQPLGYVSLAAQKRHNALYLNCSYISKEAQARLEAAHEKAGLKLDMGKSCIRFKGADDLAWDAIAKEIASLTPGEFVAAAEKARTEGSC</sequence>